<sequence length="144" mass="16790">MSNRINYEKVRPDNIKVMFEMEKLLASNAIDKELQELIKIRVSQINGCAFCLNMHTDDARKIGVDEKRIYLLNAWDDTDIYSDKEKAALELAESVTLISERKVPDELYDKVRTYYSEEEYTDLIFIIGQINTWNRISISMGNKA</sequence>
<evidence type="ECO:0000313" key="2">
    <source>
        <dbReference type="EMBL" id="POA08119.1"/>
    </source>
</evidence>
<dbReference type="OrthoDB" id="9801997at2"/>
<feature type="domain" description="Carboxymuconolactone decarboxylase-like" evidence="1">
    <location>
        <begin position="21"/>
        <end position="93"/>
    </location>
</feature>
<evidence type="ECO:0000259" key="1">
    <source>
        <dbReference type="Pfam" id="PF02627"/>
    </source>
</evidence>
<evidence type="ECO:0000313" key="3">
    <source>
        <dbReference type="Proteomes" id="UP000242712"/>
    </source>
</evidence>
<dbReference type="InterPro" id="IPR004675">
    <property type="entry name" value="AhpD_core"/>
</dbReference>
<dbReference type="InterPro" id="IPR003779">
    <property type="entry name" value="CMD-like"/>
</dbReference>
<dbReference type="GeneID" id="98299008"/>
<proteinExistence type="predicted"/>
<gene>
    <name evidence="2" type="ORF">CD039_11715</name>
</gene>
<dbReference type="Pfam" id="PF02627">
    <property type="entry name" value="CMD"/>
    <property type="match status" value="1"/>
</dbReference>
<dbReference type="InterPro" id="IPR029032">
    <property type="entry name" value="AhpD-like"/>
</dbReference>
<keyword evidence="3" id="KW-1185">Reference proteome</keyword>
<dbReference type="SUPFAM" id="SSF69118">
    <property type="entry name" value="AhpD-like"/>
    <property type="match status" value="1"/>
</dbReference>
<accession>A0A2K4F9T8</accession>
<name>A0A2K4F9T8_9STAP</name>
<dbReference type="EMBL" id="PPPX01000019">
    <property type="protein sequence ID" value="POA08119.1"/>
    <property type="molecule type" value="Genomic_DNA"/>
</dbReference>
<dbReference type="Gene3D" id="1.20.1290.10">
    <property type="entry name" value="AhpD-like"/>
    <property type="match status" value="1"/>
</dbReference>
<dbReference type="NCBIfam" id="TIGR00778">
    <property type="entry name" value="ahpD_dom"/>
    <property type="match status" value="1"/>
</dbReference>
<dbReference type="PANTHER" id="PTHR34846">
    <property type="entry name" value="4-CARBOXYMUCONOLACTONE DECARBOXYLASE FAMILY PROTEIN (AFU_ORTHOLOGUE AFUA_6G11590)"/>
    <property type="match status" value="1"/>
</dbReference>
<organism evidence="2 3">
    <name type="scientific">Staphylococcus argensis</name>
    <dbReference type="NCBI Taxonomy" id="1607738"/>
    <lineage>
        <taxon>Bacteria</taxon>
        <taxon>Bacillati</taxon>
        <taxon>Bacillota</taxon>
        <taxon>Bacilli</taxon>
        <taxon>Bacillales</taxon>
        <taxon>Staphylococcaceae</taxon>
        <taxon>Staphylococcus</taxon>
    </lineage>
</organism>
<dbReference type="AlphaFoldDB" id="A0A2K4F9T8"/>
<comment type="caution">
    <text evidence="2">The sequence shown here is derived from an EMBL/GenBank/DDBJ whole genome shotgun (WGS) entry which is preliminary data.</text>
</comment>
<reference evidence="2 3" key="1">
    <citation type="submission" date="2017-08" db="EMBL/GenBank/DDBJ databases">
        <title>Draft genome sequences of 64 type strains of genus Staph aureus.</title>
        <authorList>
            <person name="Cole K."/>
            <person name="Golubchik T."/>
            <person name="Russell J."/>
            <person name="Foster D."/>
            <person name="Llewelyn M."/>
            <person name="Wilson D."/>
            <person name="Crook D."/>
            <person name="Paul J."/>
        </authorList>
    </citation>
    <scope>NUCLEOTIDE SEQUENCE [LARGE SCALE GENOMIC DNA]</scope>
    <source>
        <strain evidence="2 3">DSM 29875</strain>
    </source>
</reference>
<protein>
    <recommendedName>
        <fullName evidence="1">Carboxymuconolactone decarboxylase-like domain-containing protein</fullName>
    </recommendedName>
</protein>
<dbReference type="PANTHER" id="PTHR34846:SF10">
    <property type="entry name" value="CYTOPLASMIC PROTEIN"/>
    <property type="match status" value="1"/>
</dbReference>
<dbReference type="RefSeq" id="WP_103372459.1">
    <property type="nucleotide sequence ID" value="NZ_CBCRVO010000005.1"/>
</dbReference>
<dbReference type="GO" id="GO:0051920">
    <property type="term" value="F:peroxiredoxin activity"/>
    <property type="evidence" value="ECO:0007669"/>
    <property type="project" value="InterPro"/>
</dbReference>
<dbReference type="Proteomes" id="UP000242712">
    <property type="component" value="Unassembled WGS sequence"/>
</dbReference>